<dbReference type="InterPro" id="IPR047169">
    <property type="entry name" value="ISL1/2-like"/>
</dbReference>
<evidence type="ECO:0000259" key="14">
    <source>
        <dbReference type="PROSITE" id="PS50071"/>
    </source>
</evidence>
<feature type="DNA-binding region" description="Homeobox" evidence="9">
    <location>
        <begin position="169"/>
        <end position="228"/>
    </location>
</feature>
<reference evidence="15" key="1">
    <citation type="journal article" date="2013" name="Nature">
        <title>Insights into bilaterian evolution from three spiralian genomes.</title>
        <authorList>
            <person name="Simakov O."/>
            <person name="Marletaz F."/>
            <person name="Cho S.J."/>
            <person name="Edsinger-Gonzales E."/>
            <person name="Havlak P."/>
            <person name="Hellsten U."/>
            <person name="Kuo D.H."/>
            <person name="Larsson T."/>
            <person name="Lv J."/>
            <person name="Arendt D."/>
            <person name="Savage R."/>
            <person name="Osoegawa K."/>
            <person name="de Jong P."/>
            <person name="Grimwood J."/>
            <person name="Chapman J.A."/>
            <person name="Shapiro H."/>
            <person name="Aerts A."/>
            <person name="Otillar R.P."/>
            <person name="Terry A.Y."/>
            <person name="Boore J.L."/>
            <person name="Grigoriev I.V."/>
            <person name="Lindberg D.R."/>
            <person name="Seaver E.C."/>
            <person name="Weisblat D.A."/>
            <person name="Putnam N.H."/>
            <person name="Rokhsar D.S."/>
        </authorList>
    </citation>
    <scope>NUCLEOTIDE SEQUENCE</scope>
</reference>
<keyword evidence="3" id="KW-0677">Repeat</keyword>
<dbReference type="EMBL" id="KB096324">
    <property type="protein sequence ID" value="ESO06210.1"/>
    <property type="molecule type" value="Genomic_DNA"/>
</dbReference>
<evidence type="ECO:0000256" key="2">
    <source>
        <dbReference type="ARBA" id="ARBA00022723"/>
    </source>
</evidence>
<feature type="domain" description="LIM zinc-binding" evidence="13">
    <location>
        <begin position="1"/>
        <end position="62"/>
    </location>
</feature>
<keyword evidence="7 9" id="KW-0371">Homeobox</keyword>
<evidence type="ECO:0000256" key="1">
    <source>
        <dbReference type="ARBA" id="ARBA00004123"/>
    </source>
</evidence>
<dbReference type="HOGENOM" id="CLU_027802_2_0_1"/>
<dbReference type="SUPFAM" id="SSF57716">
    <property type="entry name" value="Glucocorticoid receptor-like (DNA-binding domain)"/>
    <property type="match status" value="1"/>
</dbReference>
<dbReference type="InterPro" id="IPR001781">
    <property type="entry name" value="Znf_LIM"/>
</dbReference>
<accession>V3V4L0</accession>
<dbReference type="OMA" id="CSECSQY"/>
<proteinExistence type="predicted"/>
<evidence type="ECO:0000256" key="5">
    <source>
        <dbReference type="ARBA" id="ARBA00023038"/>
    </source>
</evidence>
<dbReference type="RefSeq" id="XP_009015578.1">
    <property type="nucleotide sequence ID" value="XM_009017330.1"/>
</dbReference>
<keyword evidence="8 9" id="KW-0539">Nucleus</keyword>
<dbReference type="InterPro" id="IPR017970">
    <property type="entry name" value="Homeobox_CS"/>
</dbReference>
<dbReference type="GeneID" id="20213623"/>
<dbReference type="PROSITE" id="PS50023">
    <property type="entry name" value="LIM_DOMAIN_2"/>
    <property type="match status" value="1"/>
</dbReference>
<feature type="compositionally biased region" description="Low complexity" evidence="12">
    <location>
        <begin position="117"/>
        <end position="140"/>
    </location>
</feature>
<evidence type="ECO:0000259" key="13">
    <source>
        <dbReference type="PROSITE" id="PS50023"/>
    </source>
</evidence>
<dbReference type="eggNOG" id="KOG0490">
    <property type="taxonomic scope" value="Eukaryota"/>
</dbReference>
<evidence type="ECO:0000256" key="10">
    <source>
        <dbReference type="PROSITE-ProRule" id="PRU00125"/>
    </source>
</evidence>
<dbReference type="InterPro" id="IPR001356">
    <property type="entry name" value="HD"/>
</dbReference>
<name>V3V4L0_HELRO</name>
<evidence type="ECO:0000256" key="7">
    <source>
        <dbReference type="ARBA" id="ARBA00023155"/>
    </source>
</evidence>
<dbReference type="SMART" id="SM00132">
    <property type="entry name" value="LIM"/>
    <property type="match status" value="2"/>
</dbReference>
<dbReference type="Pfam" id="PF00046">
    <property type="entry name" value="Homeodomain"/>
    <property type="match status" value="1"/>
</dbReference>
<dbReference type="PROSITE" id="PS50071">
    <property type="entry name" value="HOMEOBOX_2"/>
    <property type="match status" value="1"/>
</dbReference>
<dbReference type="PANTHER" id="PTHR24204:SF8">
    <property type="entry name" value="TAILUP, ISOFORM A"/>
    <property type="match status" value="1"/>
</dbReference>
<keyword evidence="5 10" id="KW-0440">LIM domain</keyword>
<evidence type="ECO:0000256" key="12">
    <source>
        <dbReference type="SAM" id="MobiDB-lite"/>
    </source>
</evidence>
<evidence type="ECO:0000256" key="4">
    <source>
        <dbReference type="ARBA" id="ARBA00022833"/>
    </source>
</evidence>
<feature type="non-terminal residue" evidence="15">
    <location>
        <position position="1"/>
    </location>
</feature>
<evidence type="ECO:0000256" key="11">
    <source>
        <dbReference type="RuleBase" id="RU000682"/>
    </source>
</evidence>
<dbReference type="STRING" id="6412.T1FXS5"/>
<evidence type="ECO:0000313" key="15">
    <source>
        <dbReference type="EMBL" id="ESO06210.1"/>
    </source>
</evidence>
<comment type="subcellular location">
    <subcellularLocation>
        <location evidence="1 9 11">Nucleus</location>
    </subcellularLocation>
</comment>
<evidence type="ECO:0000256" key="3">
    <source>
        <dbReference type="ARBA" id="ARBA00022737"/>
    </source>
</evidence>
<dbReference type="CDD" id="cd00086">
    <property type="entry name" value="homeodomain"/>
    <property type="match status" value="1"/>
</dbReference>
<dbReference type="SUPFAM" id="SSF46689">
    <property type="entry name" value="Homeodomain-like"/>
    <property type="match status" value="1"/>
</dbReference>
<protein>
    <submittedName>
        <fullName evidence="15">Uncharacterized protein</fullName>
    </submittedName>
</protein>
<gene>
    <name evidence="15" type="ORF">HELRODRAFT_64295</name>
</gene>
<dbReference type="Gene3D" id="1.10.10.60">
    <property type="entry name" value="Homeodomain-like"/>
    <property type="match status" value="1"/>
</dbReference>
<evidence type="ECO:0000256" key="9">
    <source>
        <dbReference type="PROSITE-ProRule" id="PRU00108"/>
    </source>
</evidence>
<dbReference type="PROSITE" id="PS00027">
    <property type="entry name" value="HOMEOBOX_1"/>
    <property type="match status" value="1"/>
</dbReference>
<dbReference type="Pfam" id="PF00412">
    <property type="entry name" value="LIM"/>
    <property type="match status" value="1"/>
</dbReference>
<dbReference type="Gene3D" id="2.10.110.10">
    <property type="entry name" value="Cysteine Rich Protein"/>
    <property type="match status" value="2"/>
</dbReference>
<keyword evidence="4 10" id="KW-0862">Zinc</keyword>
<keyword evidence="6 9" id="KW-0238">DNA-binding</keyword>
<dbReference type="InterPro" id="IPR009057">
    <property type="entry name" value="Homeodomain-like_sf"/>
</dbReference>
<feature type="region of interest" description="Disordered" evidence="12">
    <location>
        <begin position="112"/>
        <end position="169"/>
    </location>
</feature>
<dbReference type="SMART" id="SM00389">
    <property type="entry name" value="HOX"/>
    <property type="match status" value="1"/>
</dbReference>
<dbReference type="PROSITE" id="PS00478">
    <property type="entry name" value="LIM_DOMAIN_1"/>
    <property type="match status" value="1"/>
</dbReference>
<evidence type="ECO:0000256" key="8">
    <source>
        <dbReference type="ARBA" id="ARBA00023242"/>
    </source>
</evidence>
<sequence>LCVSCNRPIRDRYVMHVTPDLNWHDTCLSCSECGKRLDEKFTCFVRGGKTYCKEDFFRLVGIRCFKCRQPFGASDLVLDGERYEGIFHNECFTCSLCNKRYNNISPTTTCTTHNHKLSPSSSSPSLLSTSCSATNSTSATGQHKSSQHSRNKHGDGVNISSGSSSVNKTTRVRTVLNEKQLHTLRTCYAANPRPDALMKDQLVEMTGLNSRVIRVWFQNKRCKDKKRTILIKQIQQHNQEKVRLRWNVFKILSCTFCRLKNDF</sequence>
<organism evidence="15">
    <name type="scientific">Helobdella robusta</name>
    <name type="common">Californian leech</name>
    <dbReference type="NCBI Taxonomy" id="6412"/>
    <lineage>
        <taxon>Eukaryota</taxon>
        <taxon>Metazoa</taxon>
        <taxon>Spiralia</taxon>
        <taxon>Lophotrochozoa</taxon>
        <taxon>Annelida</taxon>
        <taxon>Clitellata</taxon>
        <taxon>Hirudinea</taxon>
        <taxon>Rhynchobdellida</taxon>
        <taxon>Glossiphoniidae</taxon>
        <taxon>Helobdella</taxon>
    </lineage>
</organism>
<dbReference type="OrthoDB" id="125004at2759"/>
<keyword evidence="2 10" id="KW-0479">Metal-binding</keyword>
<feature type="domain" description="Homeobox" evidence="14">
    <location>
        <begin position="167"/>
        <end position="227"/>
    </location>
</feature>
<dbReference type="PANTHER" id="PTHR24204">
    <property type="entry name" value="INSULIN GENE ENHANCER PROTEIN"/>
    <property type="match status" value="1"/>
</dbReference>
<evidence type="ECO:0000256" key="6">
    <source>
        <dbReference type="ARBA" id="ARBA00023125"/>
    </source>
</evidence>